<keyword evidence="2 13" id="KW-0645">Protease</keyword>
<evidence type="ECO:0000256" key="2">
    <source>
        <dbReference type="ARBA" id="ARBA00022670"/>
    </source>
</evidence>
<dbReference type="InterPro" id="IPR050728">
    <property type="entry name" value="Zinc_Metalloprotease_M4"/>
</dbReference>
<dbReference type="GO" id="GO:0016020">
    <property type="term" value="C:membrane"/>
    <property type="evidence" value="ECO:0007669"/>
    <property type="project" value="InterPro"/>
</dbReference>
<evidence type="ECO:0000259" key="12">
    <source>
        <dbReference type="PROSITE" id="PS50853"/>
    </source>
</evidence>
<dbReference type="Gene3D" id="1.10.390.10">
    <property type="entry name" value="Neutral Protease Domain 2"/>
    <property type="match status" value="1"/>
</dbReference>
<dbReference type="SMART" id="SM00060">
    <property type="entry name" value="FN3"/>
    <property type="match status" value="1"/>
</dbReference>
<keyword evidence="4 11" id="KW-0732">Signal</keyword>
<comment type="caution">
    <text evidence="13">The sequence shown here is derived from an EMBL/GenBank/DDBJ whole genome shotgun (WGS) entry which is preliminary data.</text>
</comment>
<feature type="active site" description="Proton donor" evidence="10">
    <location>
        <position position="445"/>
    </location>
</feature>
<keyword evidence="3" id="KW-0479">Metal-binding</keyword>
<dbReference type="InterPro" id="IPR003961">
    <property type="entry name" value="FN3_dom"/>
</dbReference>
<dbReference type="Gene3D" id="2.60.40.10">
    <property type="entry name" value="Immunoglobulins"/>
    <property type="match status" value="3"/>
</dbReference>
<dbReference type="CDD" id="cd00063">
    <property type="entry name" value="FN3"/>
    <property type="match status" value="1"/>
</dbReference>
<dbReference type="InterPro" id="IPR001570">
    <property type="entry name" value="Peptidase_M4_C_domain"/>
</dbReference>
<dbReference type="Gene3D" id="3.10.170.10">
    <property type="match status" value="1"/>
</dbReference>
<dbReference type="SUPFAM" id="SSF49265">
    <property type="entry name" value="Fibronectin type III"/>
    <property type="match status" value="1"/>
</dbReference>
<dbReference type="GO" id="GO:0005509">
    <property type="term" value="F:calcium ion binding"/>
    <property type="evidence" value="ECO:0007669"/>
    <property type="project" value="InterPro"/>
</dbReference>
<comment type="similarity">
    <text evidence="1">Belongs to the peptidase M4 family.</text>
</comment>
<feature type="chain" id="PRO_5031221750" evidence="11">
    <location>
        <begin position="28"/>
        <end position="1014"/>
    </location>
</feature>
<dbReference type="Gene3D" id="3.10.450.490">
    <property type="match status" value="1"/>
</dbReference>
<keyword evidence="6" id="KW-0862">Zinc</keyword>
<feature type="domain" description="Fibronectin type-III" evidence="12">
    <location>
        <begin position="738"/>
        <end position="829"/>
    </location>
</feature>
<dbReference type="GO" id="GO:0016798">
    <property type="term" value="F:hydrolase activity, acting on glycosyl bonds"/>
    <property type="evidence" value="ECO:0007669"/>
    <property type="project" value="UniProtKB-KW"/>
</dbReference>
<reference evidence="13 14" key="1">
    <citation type="submission" date="2020-08" db="EMBL/GenBank/DDBJ databases">
        <title>Sequencing the genomes of 1000 actinobacteria strains.</title>
        <authorList>
            <person name="Klenk H.-P."/>
        </authorList>
    </citation>
    <scope>NUCLEOTIDE SEQUENCE [LARGE SCALE GENOMIC DNA]</scope>
    <source>
        <strain evidence="13 14">DSM 43150</strain>
    </source>
</reference>
<keyword evidence="9" id="KW-0624">Polysaccharide degradation</keyword>
<keyword evidence="7 13" id="KW-0482">Metalloprotease</keyword>
<evidence type="ECO:0000256" key="6">
    <source>
        <dbReference type="ARBA" id="ARBA00022833"/>
    </source>
</evidence>
<dbReference type="GO" id="GO:0006508">
    <property type="term" value="P:proteolysis"/>
    <property type="evidence" value="ECO:0007669"/>
    <property type="project" value="UniProtKB-KW"/>
</dbReference>
<dbReference type="PANTHER" id="PTHR33794:SF1">
    <property type="entry name" value="BACILLOLYSIN"/>
    <property type="match status" value="1"/>
</dbReference>
<gene>
    <name evidence="13" type="ORF">BJ964_008381</name>
</gene>
<dbReference type="CDD" id="cd09597">
    <property type="entry name" value="M4_TLP"/>
    <property type="match status" value="1"/>
</dbReference>
<dbReference type="InterPro" id="IPR027268">
    <property type="entry name" value="Peptidase_M4/M1_CTD_sf"/>
</dbReference>
<dbReference type="InterPro" id="IPR013783">
    <property type="entry name" value="Ig-like_fold"/>
</dbReference>
<proteinExistence type="inferred from homology"/>
<dbReference type="EMBL" id="JACHNC010000001">
    <property type="protein sequence ID" value="MBB4754220.1"/>
    <property type="molecule type" value="Genomic_DNA"/>
</dbReference>
<dbReference type="InterPro" id="IPR013856">
    <property type="entry name" value="Peptidase_M4_domain"/>
</dbReference>
<evidence type="ECO:0000256" key="11">
    <source>
        <dbReference type="SAM" id="SignalP"/>
    </source>
</evidence>
<evidence type="ECO:0000256" key="1">
    <source>
        <dbReference type="ARBA" id="ARBA00009388"/>
    </source>
</evidence>
<dbReference type="PRINTS" id="PR00730">
    <property type="entry name" value="THERMOLYSIN"/>
</dbReference>
<dbReference type="Pfam" id="PF01447">
    <property type="entry name" value="Peptidase_M4"/>
    <property type="match status" value="1"/>
</dbReference>
<protein>
    <submittedName>
        <fullName evidence="13">Zn-dependent metalloprotease</fullName>
    </submittedName>
</protein>
<evidence type="ECO:0000256" key="5">
    <source>
        <dbReference type="ARBA" id="ARBA00022801"/>
    </source>
</evidence>
<dbReference type="SUPFAM" id="SSF55486">
    <property type="entry name" value="Metalloproteases ('zincins'), catalytic domain"/>
    <property type="match status" value="1"/>
</dbReference>
<evidence type="ECO:0000313" key="13">
    <source>
        <dbReference type="EMBL" id="MBB4754220.1"/>
    </source>
</evidence>
<dbReference type="GO" id="GO:0000272">
    <property type="term" value="P:polysaccharide catabolic process"/>
    <property type="evidence" value="ECO:0007669"/>
    <property type="project" value="UniProtKB-KW"/>
</dbReference>
<dbReference type="Pfam" id="PF00041">
    <property type="entry name" value="fn3"/>
    <property type="match status" value="1"/>
</dbReference>
<evidence type="ECO:0000256" key="8">
    <source>
        <dbReference type="ARBA" id="ARBA00023295"/>
    </source>
</evidence>
<dbReference type="AlphaFoldDB" id="A0A7W7HPE1"/>
<dbReference type="InterPro" id="IPR036116">
    <property type="entry name" value="FN3_sf"/>
</dbReference>
<keyword evidence="9" id="KW-0119">Carbohydrate metabolism</keyword>
<dbReference type="RefSeq" id="WP_188125819.1">
    <property type="nucleotide sequence ID" value="NZ_BOMP01000144.1"/>
</dbReference>
<dbReference type="Pfam" id="PF07504">
    <property type="entry name" value="FTP"/>
    <property type="match status" value="1"/>
</dbReference>
<dbReference type="Pfam" id="PF02868">
    <property type="entry name" value="Peptidase_M4_C"/>
    <property type="match status" value="1"/>
</dbReference>
<dbReference type="Proteomes" id="UP000590511">
    <property type="component" value="Unassembled WGS sequence"/>
</dbReference>
<evidence type="ECO:0000256" key="3">
    <source>
        <dbReference type="ARBA" id="ARBA00022723"/>
    </source>
</evidence>
<dbReference type="InterPro" id="IPR023612">
    <property type="entry name" value="Peptidase_M4"/>
</dbReference>
<evidence type="ECO:0000313" key="14">
    <source>
        <dbReference type="Proteomes" id="UP000590511"/>
    </source>
</evidence>
<evidence type="ECO:0000256" key="10">
    <source>
        <dbReference type="PIRSR" id="PIRSR623612-1"/>
    </source>
</evidence>
<evidence type="ECO:0000256" key="4">
    <source>
        <dbReference type="ARBA" id="ARBA00022729"/>
    </source>
</evidence>
<sequence>MARIARRGRWVLGVASVVALLGGAAVAARQTSADTTRDAAPATAVAAADRPVPAVTPSRAVAEARTAIRGRGPVIHGAAGDAYREVDVVADPAGRRHVRFTRTHRGLDVLGGDFVVHTDATGAYTGVTVAQRTAVDVPAKPSITRGRAVAVAERRFTGTRVKTSARLVVDAFESTPALAWEVTVSGTAQGGIPSDLVVVVDAGTGKVRRAYDEVHAADTATGNGFHARTVPISTTATSDGWVMIDPDRGGNAVRDAGNLFEPGLTTSPLFTDADNVWGDGTLTDRASVAVDAHHGLAKAWDYFDQTFGRSGIADDGKGTTAYVHYSRIYKNAFWRSSCRCMFLGDGQPVPWTTLDVVAHELAHGLTDRTADLVYTGEAGALNESSSDIFATLVEFFVNSRIDRPDYTIGEDVTNNGFPVRYMAEPTKDGRSASCWTPQVKDLDVHHGSGIGNKFFYLLAVGSGTTPRWGTSTPCNGAPAVTGIGNDKAARIWYQALTAYMVSNTNWSGAREATLKAAVDLYGAGSTEADTVQAAWLAVGVDGTDQIPTPPVDPVIKPVADVITMVGQPVHIQVTATDPQHHQVTFSAKSLPAGITISPDGLISGTPTVKGQPGAVIVATDPDGNTGTATNHWIIKGPPTAPADPPPMTLRAGDSTTWTTEFLDDPDYLRDVGKPVQVSHTGVPDGLTVAFRQQTYGHVAVTVTGTPTTAGSGTMVLTATDSDGQSATLTVPWTVGPALPALPTGVSVTGGNGTALVAWTDPGSEPATPLTGYQIRVSPGTTQTLPPTARSMTITGLDTRKTYTIGVRAVSTVGDGPEKTVTLTPTTLALTASPTATTYAGTVTLTGRILRTGGPIGGAVAYLDQRPAGTTTWTRAATLRTDTNGNWTRALKPATTTSYRVTYPGSSGMWPATSTTATVTIRYAATIKASTLKPKPGKKIKITGTVRPARPGVKVTLQRWSADKWINVTNSKTTTTGTYTFTRAFPKGTWTLRVVVAGGSYNTTGTTRSIKLVAK</sequence>
<evidence type="ECO:0000256" key="7">
    <source>
        <dbReference type="ARBA" id="ARBA00023049"/>
    </source>
</evidence>
<organism evidence="13 14">
    <name type="scientific">Actinoplanes lobatus</name>
    <dbReference type="NCBI Taxonomy" id="113568"/>
    <lineage>
        <taxon>Bacteria</taxon>
        <taxon>Bacillati</taxon>
        <taxon>Actinomycetota</taxon>
        <taxon>Actinomycetes</taxon>
        <taxon>Micromonosporales</taxon>
        <taxon>Micromonosporaceae</taxon>
        <taxon>Actinoplanes</taxon>
    </lineage>
</organism>
<dbReference type="InterPro" id="IPR011096">
    <property type="entry name" value="FTP_domain"/>
</dbReference>
<feature type="signal peptide" evidence="11">
    <location>
        <begin position="1"/>
        <end position="27"/>
    </location>
</feature>
<dbReference type="PANTHER" id="PTHR33794">
    <property type="entry name" value="BACILLOLYSIN"/>
    <property type="match status" value="1"/>
</dbReference>
<keyword evidence="8" id="KW-0326">Glycosidase</keyword>
<dbReference type="PROSITE" id="PS50853">
    <property type="entry name" value="FN3"/>
    <property type="match status" value="1"/>
</dbReference>
<feature type="active site" evidence="10">
    <location>
        <position position="360"/>
    </location>
</feature>
<dbReference type="GO" id="GO:0004222">
    <property type="term" value="F:metalloendopeptidase activity"/>
    <property type="evidence" value="ECO:0007669"/>
    <property type="project" value="InterPro"/>
</dbReference>
<accession>A0A7W7HPE1</accession>
<dbReference type="SUPFAM" id="SSF49313">
    <property type="entry name" value="Cadherin-like"/>
    <property type="match status" value="1"/>
</dbReference>
<keyword evidence="5" id="KW-0378">Hydrolase</keyword>
<evidence type="ECO:0000256" key="9">
    <source>
        <dbReference type="ARBA" id="ARBA00023326"/>
    </source>
</evidence>
<name>A0A7W7HPE1_9ACTN</name>
<dbReference type="InterPro" id="IPR015919">
    <property type="entry name" value="Cadherin-like_sf"/>
</dbReference>